<dbReference type="GO" id="GO:0032259">
    <property type="term" value="P:methylation"/>
    <property type="evidence" value="ECO:0007669"/>
    <property type="project" value="UniProtKB-KW"/>
</dbReference>
<name>A0A133S6M5_9FIRM</name>
<evidence type="ECO:0000313" key="2">
    <source>
        <dbReference type="EMBL" id="KXA65349.1"/>
    </source>
</evidence>
<keyword evidence="2" id="KW-0489">Methyltransferase</keyword>
<dbReference type="InterPro" id="IPR025714">
    <property type="entry name" value="Methyltranfer_dom"/>
</dbReference>
<reference evidence="2 3" key="1">
    <citation type="submission" date="2016-01" db="EMBL/GenBank/DDBJ databases">
        <authorList>
            <person name="Oliw E.H."/>
        </authorList>
    </citation>
    <scope>NUCLEOTIDE SEQUENCE [LARGE SCALE GENOMIC DNA]</scope>
    <source>
        <strain evidence="2 3">CMW7756B</strain>
    </source>
</reference>
<dbReference type="Pfam" id="PF13847">
    <property type="entry name" value="Methyltransf_31"/>
    <property type="match status" value="1"/>
</dbReference>
<accession>A0A133S6M5</accession>
<proteinExistence type="predicted"/>
<gene>
    <name evidence="2" type="ORF">HMPREF3233_00350</name>
</gene>
<dbReference type="PATRIC" id="fig|39777.7.peg.341"/>
<sequence>MYYIILNINYLWSKCDIYSMALSHFMVLLSVLKMRRTEKMNDIFEKNHPMKDDKKFITSYWSDRARDFGSLRAKELESPKLKLWRDELMSHIFDSDRSLRILDIGCGAGFFSIILSELGHTVHGIDITPNMIEEAKQLAQSLDSNATFSVMDAENLSFDTNTFDIVVARNVTWNLPHPDKAYAEWLRVIRPGGLILNYDAEHARNHHNLPQSVHHAHEHVSNELKERCHTIYHMLDISSFTRPQWDIELLTKIGASSVSIDPTVGPRIYSEEDEFYIPVPMFLVKAIK</sequence>
<protein>
    <submittedName>
        <fullName evidence="2">Methyltransferase domain protein</fullName>
    </submittedName>
</protein>
<dbReference type="CDD" id="cd02440">
    <property type="entry name" value="AdoMet_MTases"/>
    <property type="match status" value="1"/>
</dbReference>
<dbReference type="AlphaFoldDB" id="A0A133S6M5"/>
<dbReference type="Proteomes" id="UP000070226">
    <property type="component" value="Unassembled WGS sequence"/>
</dbReference>
<dbReference type="Gene3D" id="3.40.50.150">
    <property type="entry name" value="Vaccinia Virus protein VP39"/>
    <property type="match status" value="1"/>
</dbReference>
<dbReference type="STRING" id="39777.B7L28_04565"/>
<feature type="domain" description="Methyltransferase" evidence="1">
    <location>
        <begin position="96"/>
        <end position="225"/>
    </location>
</feature>
<dbReference type="InterPro" id="IPR029063">
    <property type="entry name" value="SAM-dependent_MTases_sf"/>
</dbReference>
<dbReference type="SUPFAM" id="SSF53335">
    <property type="entry name" value="S-adenosyl-L-methionine-dependent methyltransferases"/>
    <property type="match status" value="1"/>
</dbReference>
<keyword evidence="2" id="KW-0808">Transferase</keyword>
<organism evidence="2">
    <name type="scientific">Veillonella atypica</name>
    <dbReference type="NCBI Taxonomy" id="39777"/>
    <lineage>
        <taxon>Bacteria</taxon>
        <taxon>Bacillati</taxon>
        <taxon>Bacillota</taxon>
        <taxon>Negativicutes</taxon>
        <taxon>Veillonellales</taxon>
        <taxon>Veillonellaceae</taxon>
        <taxon>Veillonella</taxon>
    </lineage>
</organism>
<dbReference type="EMBL" id="LRQT01000006">
    <property type="protein sequence ID" value="KXA65349.1"/>
    <property type="molecule type" value="Genomic_DNA"/>
</dbReference>
<evidence type="ECO:0000259" key="1">
    <source>
        <dbReference type="Pfam" id="PF13847"/>
    </source>
</evidence>
<dbReference type="PANTHER" id="PTHR43591:SF24">
    <property type="entry name" value="2-METHOXY-6-POLYPRENYL-1,4-BENZOQUINOL METHYLASE, MITOCHONDRIAL"/>
    <property type="match status" value="1"/>
</dbReference>
<evidence type="ECO:0000313" key="3">
    <source>
        <dbReference type="Proteomes" id="UP000070226"/>
    </source>
</evidence>
<comment type="caution">
    <text evidence="2">The sequence shown here is derived from an EMBL/GenBank/DDBJ whole genome shotgun (WGS) entry which is preliminary data.</text>
</comment>
<dbReference type="GO" id="GO:0008757">
    <property type="term" value="F:S-adenosylmethionine-dependent methyltransferase activity"/>
    <property type="evidence" value="ECO:0007669"/>
    <property type="project" value="InterPro"/>
</dbReference>
<dbReference type="PANTHER" id="PTHR43591">
    <property type="entry name" value="METHYLTRANSFERASE"/>
    <property type="match status" value="1"/>
</dbReference>